<dbReference type="InterPro" id="IPR002477">
    <property type="entry name" value="Peptidoglycan-bd-like"/>
</dbReference>
<protein>
    <recommendedName>
        <fullName evidence="1">Peptidoglycan binding-like domain-containing protein</fullName>
    </recommendedName>
</protein>
<sequence length="221" mass="24457">MNKINSAVILAIAFGVMVFAFRTSAQSQGQEIHIYGNGDIHLVGAELFLKNALNFYTIRSWDRRWTMPTDYSTKFQSAYGAPIEPSALEKGHLLEITGKLIFNKEFQDYSEIAPTLIKDLNIKTGEPLPSVAPSEGVATPATPKAITLTKLLKRGSEGEEVKILQNFLKKQKLFPQIEETTGFYGRLTESAVIKFQKANALEAIGHVGTKTRALINSLLNQ</sequence>
<dbReference type="EMBL" id="LCIR01000019">
    <property type="protein sequence ID" value="KKT59192.1"/>
    <property type="molecule type" value="Genomic_DNA"/>
</dbReference>
<evidence type="ECO:0000259" key="1">
    <source>
        <dbReference type="Pfam" id="PF01471"/>
    </source>
</evidence>
<dbReference type="Pfam" id="PF01471">
    <property type="entry name" value="PG_binding_1"/>
    <property type="match status" value="1"/>
</dbReference>
<dbReference type="Gene3D" id="1.10.101.10">
    <property type="entry name" value="PGBD-like superfamily/PGBD"/>
    <property type="match status" value="1"/>
</dbReference>
<proteinExistence type="predicted"/>
<dbReference type="InterPro" id="IPR036365">
    <property type="entry name" value="PGBD-like_sf"/>
</dbReference>
<organism evidence="2 3">
    <name type="scientific">Candidatus Giovannonibacteria bacterium GW2011_GWA1_44_25</name>
    <dbReference type="NCBI Taxonomy" id="1618645"/>
    <lineage>
        <taxon>Bacteria</taxon>
        <taxon>Candidatus Giovannoniibacteriota</taxon>
    </lineage>
</organism>
<feature type="domain" description="Peptidoglycan binding-like" evidence="1">
    <location>
        <begin position="158"/>
        <end position="214"/>
    </location>
</feature>
<accession>A0A0G1KS92</accession>
<dbReference type="InterPro" id="IPR036366">
    <property type="entry name" value="PGBDSf"/>
</dbReference>
<dbReference type="Proteomes" id="UP000034087">
    <property type="component" value="Unassembled WGS sequence"/>
</dbReference>
<comment type="caution">
    <text evidence="2">The sequence shown here is derived from an EMBL/GenBank/DDBJ whole genome shotgun (WGS) entry which is preliminary data.</text>
</comment>
<reference evidence="2 3" key="1">
    <citation type="journal article" date="2015" name="Nature">
        <title>rRNA introns, odd ribosomes, and small enigmatic genomes across a large radiation of phyla.</title>
        <authorList>
            <person name="Brown C.T."/>
            <person name="Hug L.A."/>
            <person name="Thomas B.C."/>
            <person name="Sharon I."/>
            <person name="Castelle C.J."/>
            <person name="Singh A."/>
            <person name="Wilkins M.J."/>
            <person name="Williams K.H."/>
            <person name="Banfield J.F."/>
        </authorList>
    </citation>
    <scope>NUCLEOTIDE SEQUENCE [LARGE SCALE GENOMIC DNA]</scope>
</reference>
<gene>
    <name evidence="2" type="ORF">UW53_C0019G0009</name>
</gene>
<evidence type="ECO:0000313" key="2">
    <source>
        <dbReference type="EMBL" id="KKT59192.1"/>
    </source>
</evidence>
<evidence type="ECO:0000313" key="3">
    <source>
        <dbReference type="Proteomes" id="UP000034087"/>
    </source>
</evidence>
<name>A0A0G1KS92_9BACT</name>
<dbReference type="AlphaFoldDB" id="A0A0G1KS92"/>
<dbReference type="SUPFAM" id="SSF47090">
    <property type="entry name" value="PGBD-like"/>
    <property type="match status" value="1"/>
</dbReference>